<keyword evidence="4 9" id="KW-0547">Nucleotide-binding</keyword>
<comment type="caution">
    <text evidence="12">The sequence shown here is derived from an EMBL/GenBank/DDBJ whole genome shotgun (WGS) entry which is preliminary data.</text>
</comment>
<evidence type="ECO:0000256" key="8">
    <source>
        <dbReference type="ARBA" id="ARBA00051542"/>
    </source>
</evidence>
<evidence type="ECO:0000313" key="13">
    <source>
        <dbReference type="Proteomes" id="UP000176834"/>
    </source>
</evidence>
<dbReference type="GO" id="GO:0000049">
    <property type="term" value="F:tRNA binding"/>
    <property type="evidence" value="ECO:0007669"/>
    <property type="project" value="UniProtKB-KW"/>
</dbReference>
<sequence length="375" mass="42714">MMKSQIKTIYVAMSGGVDSSVAAALLKKQGYDVVGVFMKPWSPVIETRDKRQETSFCLWRQDREDAMRAAAVLGIPLLTWDFSREYKKEVGDYMIREYKAGRTPNPDVMCNKEIKFGLFLKMALKEGADFIATGHYIKIKKSKIKNQNNKSKFKNIYRLFKAKYLNKDQSYFLWTLTQKQLKHCLFPIGRYTKPEVRKMAKKFGLSNHDKKDSQGVCFIGQLDMKEFLKKYIKSRAGKIIDLAGKQVGTHDGASYYTIGQRHGLNIGNGQGPYFVTGKDIKKNIIYVSNKATSDKRQATSMIVKKVNWVGERPKLSVKLEVKIRYRSESIPVIISLRNSAYQLTSLPAYQLKSVTPGQSAVFYRGEEMLGGGIIQ</sequence>
<feature type="binding site" evidence="9">
    <location>
        <position position="38"/>
    </location>
    <ligand>
        <name>ATP</name>
        <dbReference type="ChEBI" id="CHEBI:30616"/>
    </ligand>
</feature>
<feature type="binding site" evidence="9">
    <location>
        <begin position="12"/>
        <end position="19"/>
    </location>
    <ligand>
        <name>ATP</name>
        <dbReference type="ChEBI" id="CHEBI:30616"/>
    </ligand>
</feature>
<dbReference type="Gene3D" id="2.30.30.280">
    <property type="entry name" value="Adenine nucleotide alpha hydrolases-like domains"/>
    <property type="match status" value="1"/>
</dbReference>
<comment type="similarity">
    <text evidence="9">Belongs to the MnmA/TRMU family.</text>
</comment>
<feature type="active site" description="Cysteine persulfide intermediate" evidence="9">
    <location>
        <position position="217"/>
    </location>
</feature>
<dbReference type="InterPro" id="IPR046885">
    <property type="entry name" value="MnmA-like_C"/>
</dbReference>
<comment type="function">
    <text evidence="9">Catalyzes the 2-thiolation of uridine at the wobble position (U34) of tRNA, leading to the formation of s(2)U34.</text>
</comment>
<dbReference type="CDD" id="cd01998">
    <property type="entry name" value="MnmA_TRMU-like"/>
    <property type="match status" value="1"/>
</dbReference>
<keyword evidence="2 9" id="KW-0808">Transferase</keyword>
<dbReference type="InterPro" id="IPR004506">
    <property type="entry name" value="MnmA-like"/>
</dbReference>
<dbReference type="Pfam" id="PF03054">
    <property type="entry name" value="tRNA_Me_trans"/>
    <property type="match status" value="1"/>
</dbReference>
<dbReference type="Pfam" id="PF20258">
    <property type="entry name" value="tRNA_Me_trans_C"/>
    <property type="match status" value="1"/>
</dbReference>
<evidence type="ECO:0000256" key="7">
    <source>
        <dbReference type="ARBA" id="ARBA00023157"/>
    </source>
</evidence>
<dbReference type="Gene3D" id="2.40.30.10">
    <property type="entry name" value="Translation factors"/>
    <property type="match status" value="1"/>
</dbReference>
<reference evidence="12 13" key="1">
    <citation type="journal article" date="2016" name="Nat. Commun.">
        <title>Thousands of microbial genomes shed light on interconnected biogeochemical processes in an aquifer system.</title>
        <authorList>
            <person name="Anantharaman K."/>
            <person name="Brown C.T."/>
            <person name="Hug L.A."/>
            <person name="Sharon I."/>
            <person name="Castelle C.J."/>
            <person name="Probst A.J."/>
            <person name="Thomas B.C."/>
            <person name="Singh A."/>
            <person name="Wilkins M.J."/>
            <person name="Karaoz U."/>
            <person name="Brodie E.L."/>
            <person name="Williams K.H."/>
            <person name="Hubbard S.S."/>
            <person name="Banfield J.F."/>
        </authorList>
    </citation>
    <scope>NUCLEOTIDE SEQUENCE [LARGE SCALE GENOMIC DNA]</scope>
</reference>
<evidence type="ECO:0000256" key="2">
    <source>
        <dbReference type="ARBA" id="ARBA00022679"/>
    </source>
</evidence>
<dbReference type="SUPFAM" id="SSF52402">
    <property type="entry name" value="Adenine nucleotide alpha hydrolases-like"/>
    <property type="match status" value="1"/>
</dbReference>
<dbReference type="GO" id="GO:0002143">
    <property type="term" value="P:tRNA wobble position uridine thiolation"/>
    <property type="evidence" value="ECO:0007669"/>
    <property type="project" value="TreeGrafter"/>
</dbReference>
<evidence type="ECO:0000256" key="5">
    <source>
        <dbReference type="ARBA" id="ARBA00022840"/>
    </source>
</evidence>
<dbReference type="EC" id="2.8.1.13" evidence="9"/>
<keyword evidence="5 9" id="KW-0067">ATP-binding</keyword>
<feature type="domain" description="tRNA-specific 2-thiouridylase MnmA-like central" evidence="11">
    <location>
        <begin position="225"/>
        <end position="288"/>
    </location>
</feature>
<dbReference type="NCBIfam" id="NF001138">
    <property type="entry name" value="PRK00143.1"/>
    <property type="match status" value="1"/>
</dbReference>
<gene>
    <name evidence="9" type="primary">mnmA</name>
    <name evidence="12" type="ORF">A3B86_01250</name>
</gene>
<dbReference type="GO" id="GO:0103016">
    <property type="term" value="F:tRNA-uridine 2-sulfurtransferase activity"/>
    <property type="evidence" value="ECO:0007669"/>
    <property type="project" value="UniProtKB-EC"/>
</dbReference>
<keyword evidence="6 9" id="KW-0694">RNA-binding</keyword>
<dbReference type="InterPro" id="IPR046884">
    <property type="entry name" value="MnmA-like_central"/>
</dbReference>
<dbReference type="FunFam" id="3.40.50.620:FF:000115">
    <property type="entry name" value="tRNA-specific 2-thiouridylase MnmA"/>
    <property type="match status" value="1"/>
</dbReference>
<accession>A0A1F8F437</accession>
<feature type="domain" description="tRNA-specific 2-thiouridylase MnmA-like C-terminal" evidence="10">
    <location>
        <begin position="299"/>
        <end position="374"/>
    </location>
</feature>
<feature type="region of interest" description="Interaction with tRNA" evidence="9">
    <location>
        <begin position="324"/>
        <end position="325"/>
    </location>
</feature>
<feature type="region of interest" description="Interaction with tRNA" evidence="9">
    <location>
        <begin position="167"/>
        <end position="169"/>
    </location>
</feature>
<dbReference type="GO" id="GO:0005524">
    <property type="term" value="F:ATP binding"/>
    <property type="evidence" value="ECO:0007669"/>
    <property type="project" value="UniProtKB-KW"/>
</dbReference>
<dbReference type="FunFam" id="2.30.30.280:FF:000001">
    <property type="entry name" value="tRNA-specific 2-thiouridylase MnmA"/>
    <property type="match status" value="1"/>
</dbReference>
<dbReference type="EMBL" id="MGJN01000007">
    <property type="protein sequence ID" value="OGN07360.1"/>
    <property type="molecule type" value="Genomic_DNA"/>
</dbReference>
<dbReference type="Gene3D" id="3.40.50.620">
    <property type="entry name" value="HUPs"/>
    <property type="match status" value="1"/>
</dbReference>
<evidence type="ECO:0000259" key="11">
    <source>
        <dbReference type="Pfam" id="PF20259"/>
    </source>
</evidence>
<dbReference type="Pfam" id="PF20259">
    <property type="entry name" value="tRNA_Me_trans_M"/>
    <property type="match status" value="1"/>
</dbReference>
<keyword evidence="1 9" id="KW-0820">tRNA-binding</keyword>
<evidence type="ECO:0000256" key="9">
    <source>
        <dbReference type="HAMAP-Rule" id="MF_00144"/>
    </source>
</evidence>
<dbReference type="AlphaFoldDB" id="A0A1F8F437"/>
<evidence type="ECO:0000256" key="4">
    <source>
        <dbReference type="ARBA" id="ARBA00022741"/>
    </source>
</evidence>
<dbReference type="GO" id="GO:0005737">
    <property type="term" value="C:cytoplasm"/>
    <property type="evidence" value="ECO:0007669"/>
    <property type="project" value="UniProtKB-SubCell"/>
</dbReference>
<keyword evidence="9" id="KW-0963">Cytoplasm</keyword>
<comment type="subcellular location">
    <subcellularLocation>
        <location evidence="9">Cytoplasm</location>
    </subcellularLocation>
</comment>
<evidence type="ECO:0000256" key="6">
    <source>
        <dbReference type="ARBA" id="ARBA00022884"/>
    </source>
</evidence>
<dbReference type="NCBIfam" id="TIGR00420">
    <property type="entry name" value="trmU"/>
    <property type="match status" value="1"/>
</dbReference>
<keyword evidence="3 9" id="KW-0819">tRNA processing</keyword>
<organism evidence="12 13">
    <name type="scientific">Candidatus Yanofskybacteria bacterium RIFCSPHIGHO2_02_FULL_38_22b</name>
    <dbReference type="NCBI Taxonomy" id="1802673"/>
    <lineage>
        <taxon>Bacteria</taxon>
        <taxon>Candidatus Yanofskyibacteriota</taxon>
    </lineage>
</organism>
<comment type="caution">
    <text evidence="9">Lacks conserved residue(s) required for the propagation of feature annotation.</text>
</comment>
<dbReference type="HAMAP" id="MF_00144">
    <property type="entry name" value="tRNA_thiouridyl_MnmA"/>
    <property type="match status" value="1"/>
</dbReference>
<dbReference type="PANTHER" id="PTHR11933:SF5">
    <property type="entry name" value="MITOCHONDRIAL TRNA-SPECIFIC 2-THIOURIDYLASE 1"/>
    <property type="match status" value="1"/>
</dbReference>
<evidence type="ECO:0000259" key="10">
    <source>
        <dbReference type="Pfam" id="PF20258"/>
    </source>
</evidence>
<name>A0A1F8F437_9BACT</name>
<feature type="site" description="Interaction with tRNA" evidence="9">
    <location>
        <position position="135"/>
    </location>
</feature>
<evidence type="ECO:0000256" key="1">
    <source>
        <dbReference type="ARBA" id="ARBA00022555"/>
    </source>
</evidence>
<protein>
    <recommendedName>
        <fullName evidence="9">tRNA-specific 2-thiouridylase MnmA</fullName>
        <ecNumber evidence="9">2.8.1.13</ecNumber>
    </recommendedName>
</protein>
<dbReference type="Proteomes" id="UP000176834">
    <property type="component" value="Unassembled WGS sequence"/>
</dbReference>
<evidence type="ECO:0000256" key="3">
    <source>
        <dbReference type="ARBA" id="ARBA00022694"/>
    </source>
</evidence>
<feature type="binding site" evidence="9">
    <location>
        <position position="134"/>
    </location>
    <ligand>
        <name>ATP</name>
        <dbReference type="ChEBI" id="CHEBI:30616"/>
    </ligand>
</feature>
<keyword evidence="7" id="KW-1015">Disulfide bond</keyword>
<dbReference type="InterPro" id="IPR023382">
    <property type="entry name" value="MnmA-like_central_sf"/>
</dbReference>
<feature type="region of interest" description="Interaction with target base in tRNA" evidence="9">
    <location>
        <begin position="105"/>
        <end position="107"/>
    </location>
</feature>
<evidence type="ECO:0000313" key="12">
    <source>
        <dbReference type="EMBL" id="OGN07360.1"/>
    </source>
</evidence>
<proteinExistence type="inferred from homology"/>
<feature type="site" description="Interaction with tRNA" evidence="9">
    <location>
        <position position="358"/>
    </location>
</feature>
<dbReference type="InterPro" id="IPR014729">
    <property type="entry name" value="Rossmann-like_a/b/a_fold"/>
</dbReference>
<feature type="active site" description="Nucleophile" evidence="9">
    <location>
        <position position="110"/>
    </location>
</feature>
<comment type="catalytic activity">
    <reaction evidence="8 9">
        <text>S-sulfanyl-L-cysteinyl-[protein] + uridine(34) in tRNA + AH2 + ATP = 2-thiouridine(34) in tRNA + L-cysteinyl-[protein] + A + AMP + diphosphate + H(+)</text>
        <dbReference type="Rhea" id="RHEA:47032"/>
        <dbReference type="Rhea" id="RHEA-COMP:10131"/>
        <dbReference type="Rhea" id="RHEA-COMP:11726"/>
        <dbReference type="Rhea" id="RHEA-COMP:11727"/>
        <dbReference type="Rhea" id="RHEA-COMP:11728"/>
        <dbReference type="ChEBI" id="CHEBI:13193"/>
        <dbReference type="ChEBI" id="CHEBI:15378"/>
        <dbReference type="ChEBI" id="CHEBI:17499"/>
        <dbReference type="ChEBI" id="CHEBI:29950"/>
        <dbReference type="ChEBI" id="CHEBI:30616"/>
        <dbReference type="ChEBI" id="CHEBI:33019"/>
        <dbReference type="ChEBI" id="CHEBI:61963"/>
        <dbReference type="ChEBI" id="CHEBI:65315"/>
        <dbReference type="ChEBI" id="CHEBI:87170"/>
        <dbReference type="ChEBI" id="CHEBI:456215"/>
        <dbReference type="EC" id="2.8.1.13"/>
    </reaction>
</comment>
<dbReference type="PANTHER" id="PTHR11933">
    <property type="entry name" value="TRNA 5-METHYLAMINOMETHYL-2-THIOURIDYLATE -METHYLTRANSFERASE"/>
    <property type="match status" value="1"/>
</dbReference>